<organism evidence="1 2">
    <name type="scientific">Hyalomma asiaticum</name>
    <name type="common">Tick</name>
    <dbReference type="NCBI Taxonomy" id="266040"/>
    <lineage>
        <taxon>Eukaryota</taxon>
        <taxon>Metazoa</taxon>
        <taxon>Ecdysozoa</taxon>
        <taxon>Arthropoda</taxon>
        <taxon>Chelicerata</taxon>
        <taxon>Arachnida</taxon>
        <taxon>Acari</taxon>
        <taxon>Parasitiformes</taxon>
        <taxon>Ixodida</taxon>
        <taxon>Ixodoidea</taxon>
        <taxon>Ixodidae</taxon>
        <taxon>Hyalomminae</taxon>
        <taxon>Hyalomma</taxon>
    </lineage>
</organism>
<evidence type="ECO:0000313" key="1">
    <source>
        <dbReference type="EMBL" id="KAH6928519.1"/>
    </source>
</evidence>
<evidence type="ECO:0000313" key="2">
    <source>
        <dbReference type="Proteomes" id="UP000821845"/>
    </source>
</evidence>
<comment type="caution">
    <text evidence="1">The sequence shown here is derived from an EMBL/GenBank/DDBJ whole genome shotgun (WGS) entry which is preliminary data.</text>
</comment>
<keyword evidence="2" id="KW-1185">Reference proteome</keyword>
<name>A0ACB7S456_HYAAI</name>
<gene>
    <name evidence="1" type="ORF">HPB50_016856</name>
</gene>
<reference evidence="1" key="1">
    <citation type="submission" date="2020-05" db="EMBL/GenBank/DDBJ databases">
        <title>Large-scale comparative analyses of tick genomes elucidate their genetic diversity and vector capacities.</title>
        <authorList>
            <person name="Jia N."/>
            <person name="Wang J."/>
            <person name="Shi W."/>
            <person name="Du L."/>
            <person name="Sun Y."/>
            <person name="Zhan W."/>
            <person name="Jiang J."/>
            <person name="Wang Q."/>
            <person name="Zhang B."/>
            <person name="Ji P."/>
            <person name="Sakyi L.B."/>
            <person name="Cui X."/>
            <person name="Yuan T."/>
            <person name="Jiang B."/>
            <person name="Yang W."/>
            <person name="Lam T.T.-Y."/>
            <person name="Chang Q."/>
            <person name="Ding S."/>
            <person name="Wang X."/>
            <person name="Zhu J."/>
            <person name="Ruan X."/>
            <person name="Zhao L."/>
            <person name="Wei J."/>
            <person name="Que T."/>
            <person name="Du C."/>
            <person name="Cheng J."/>
            <person name="Dai P."/>
            <person name="Han X."/>
            <person name="Huang E."/>
            <person name="Gao Y."/>
            <person name="Liu J."/>
            <person name="Shao H."/>
            <person name="Ye R."/>
            <person name="Li L."/>
            <person name="Wei W."/>
            <person name="Wang X."/>
            <person name="Wang C."/>
            <person name="Yang T."/>
            <person name="Huo Q."/>
            <person name="Li W."/>
            <person name="Guo W."/>
            <person name="Chen H."/>
            <person name="Zhou L."/>
            <person name="Ni X."/>
            <person name="Tian J."/>
            <person name="Zhou Y."/>
            <person name="Sheng Y."/>
            <person name="Liu T."/>
            <person name="Pan Y."/>
            <person name="Xia L."/>
            <person name="Li J."/>
            <person name="Zhao F."/>
            <person name="Cao W."/>
        </authorList>
    </citation>
    <scope>NUCLEOTIDE SEQUENCE</scope>
    <source>
        <strain evidence="1">Hyas-2018</strain>
    </source>
</reference>
<proteinExistence type="predicted"/>
<protein>
    <submittedName>
        <fullName evidence="1">Uncharacterized protein</fullName>
    </submittedName>
</protein>
<dbReference type="EMBL" id="CM023486">
    <property type="protein sequence ID" value="KAH6928519.1"/>
    <property type="molecule type" value="Genomic_DNA"/>
</dbReference>
<dbReference type="Proteomes" id="UP000821845">
    <property type="component" value="Chromosome 6"/>
</dbReference>
<sequence>MQEVLWKGLATGLLALVGALLLQYVWDVFKRCVRKDLPPGPYGLPLLGYLLSMPRDHHGVEALRKKYGNVFGLHLGSRYVVFLCNFNSVKEAFSQDALLNRPEEFPFKNELSYLIRELASCDGKPVLPTALLTPSMSNIISALVFGRRFEYDDPERIYLDHLIEIIPALAAQVTAINFFPWLRKLFAFFRVGPCERLRDALVRREDFSESKIHEHEETYKEGYIRDYIDGFLSEMKQQQNEYFTRNLLKGNVSNFFGAGSETVRSTMEWMLLMCTMKPELQRRIQAEIDAVLMGNQRSHVLWSDRNQMPYTQAFIWETMRYRPVVPLNIMRYADADVEVGGYVIPRGSIVIASIWSVFHDKCLWEDPEVFRPERFLVENETKPLKPEQFIPFSYGKRACPGEIIATMEVFLYFTTLLQHFTVEAPPDGPPLVFEEITGLSLRPKPQELVFRPRRLSS</sequence>
<accession>A0ACB7S456</accession>